<organism evidence="1 2">
    <name type="scientific">Gossypium klotzschianum</name>
    <dbReference type="NCBI Taxonomy" id="34286"/>
    <lineage>
        <taxon>Eukaryota</taxon>
        <taxon>Viridiplantae</taxon>
        <taxon>Streptophyta</taxon>
        <taxon>Embryophyta</taxon>
        <taxon>Tracheophyta</taxon>
        <taxon>Spermatophyta</taxon>
        <taxon>Magnoliopsida</taxon>
        <taxon>eudicotyledons</taxon>
        <taxon>Gunneridae</taxon>
        <taxon>Pentapetalae</taxon>
        <taxon>rosids</taxon>
        <taxon>malvids</taxon>
        <taxon>Malvales</taxon>
        <taxon>Malvaceae</taxon>
        <taxon>Malvoideae</taxon>
        <taxon>Gossypium</taxon>
    </lineage>
</organism>
<dbReference type="OrthoDB" id="10489457at2759"/>
<dbReference type="EMBL" id="JABFAB010000013">
    <property type="protein sequence ID" value="MBA0667296.1"/>
    <property type="molecule type" value="Genomic_DNA"/>
</dbReference>
<keyword evidence="2" id="KW-1185">Reference proteome</keyword>
<proteinExistence type="predicted"/>
<protein>
    <submittedName>
        <fullName evidence="1">Uncharacterized protein</fullName>
    </submittedName>
</protein>
<name>A0A7J8VWW0_9ROSI</name>
<dbReference type="AlphaFoldDB" id="A0A7J8VWW0"/>
<reference evidence="1 2" key="1">
    <citation type="journal article" date="2019" name="Genome Biol. Evol.">
        <title>Insights into the evolution of the New World diploid cottons (Gossypium, subgenus Houzingenia) based on genome sequencing.</title>
        <authorList>
            <person name="Grover C.E."/>
            <person name="Arick M.A. 2nd"/>
            <person name="Thrash A."/>
            <person name="Conover J.L."/>
            <person name="Sanders W.S."/>
            <person name="Peterson D.G."/>
            <person name="Frelichowski J.E."/>
            <person name="Scheffler J.A."/>
            <person name="Scheffler B.E."/>
            <person name="Wendel J.F."/>
        </authorList>
    </citation>
    <scope>NUCLEOTIDE SEQUENCE [LARGE SCALE GENOMIC DNA]</scope>
    <source>
        <strain evidence="1">57</strain>
        <tissue evidence="1">Leaf</tissue>
    </source>
</reference>
<evidence type="ECO:0000313" key="1">
    <source>
        <dbReference type="EMBL" id="MBA0667296.1"/>
    </source>
</evidence>
<gene>
    <name evidence="1" type="ORF">Goklo_000402</name>
</gene>
<comment type="caution">
    <text evidence="1">The sequence shown here is derived from an EMBL/GenBank/DDBJ whole genome shotgun (WGS) entry which is preliminary data.</text>
</comment>
<sequence>MEEGLAVLSITDGEEEGWNVDFGEETRKEGVDLSVVGGRFLDYEVKSLHQGYGGYIRIQVQIDMRNPLIKMKKLILGSKWCLYACFRYEKLSVSGGQSLFEMRGRINSGDLENPDPNREFIEEDCPMEIGEGEKRPRNTRFSFVSSRIDLGKTINRLSLFMILRYRLALQDRAARCNENIMLECLGFEEPSGKTSPSVGAEGD</sequence>
<evidence type="ECO:0000313" key="2">
    <source>
        <dbReference type="Proteomes" id="UP000593573"/>
    </source>
</evidence>
<dbReference type="Proteomes" id="UP000593573">
    <property type="component" value="Unassembled WGS sequence"/>
</dbReference>
<accession>A0A7J8VWW0</accession>